<dbReference type="SUPFAM" id="SSF51679">
    <property type="entry name" value="Bacterial luciferase-like"/>
    <property type="match status" value="1"/>
</dbReference>
<dbReference type="InterPro" id="IPR036661">
    <property type="entry name" value="Luciferase-like_sf"/>
</dbReference>
<evidence type="ECO:0000313" key="3">
    <source>
        <dbReference type="Proteomes" id="UP001499843"/>
    </source>
</evidence>
<dbReference type="Proteomes" id="UP001499843">
    <property type="component" value="Unassembled WGS sequence"/>
</dbReference>
<feature type="domain" description="Luciferase-like" evidence="1">
    <location>
        <begin position="17"/>
        <end position="222"/>
    </location>
</feature>
<evidence type="ECO:0000259" key="1">
    <source>
        <dbReference type="Pfam" id="PF00296"/>
    </source>
</evidence>
<dbReference type="RefSeq" id="WP_344483859.1">
    <property type="nucleotide sequence ID" value="NZ_BAAAQX010000020.1"/>
</dbReference>
<dbReference type="EMBL" id="BAAAQX010000020">
    <property type="protein sequence ID" value="GAA2211383.1"/>
    <property type="molecule type" value="Genomic_DNA"/>
</dbReference>
<dbReference type="Pfam" id="PF00296">
    <property type="entry name" value="Bac_luciferase"/>
    <property type="match status" value="1"/>
</dbReference>
<sequence length="305" mass="31751">MRISTTLPMTQAGAPDIAMARHLENLGYDAVSMPDFIIGDGTPSFDATLVLAAAATATDKIGLEFGVLSLPLRPTAWVATQMQTLQHLSGNRVVLGVGIGGFPGSPFWRAIGAPLQGRGRWTDAALQALPGLIRGEATKLGEEEITLAPAAPVPPILIGGNSEAAMRRAVLHGDGWAPSLISPAALSKKAARLREIAHELGRPIPSISVGGHAILVHNPAAIESFTRILVDVHRMAPEEAADIPVTGGPEQVAERLHAYAEAGADMVGLGLDGGDWTRQAETLAEARAQLNRSQNQAGTSAPGQP</sequence>
<dbReference type="Gene3D" id="3.20.20.30">
    <property type="entry name" value="Luciferase-like domain"/>
    <property type="match status" value="1"/>
</dbReference>
<name>A0ABN3CPM3_9ACTN</name>
<organism evidence="2 3">
    <name type="scientific">Nonomuraea monospora</name>
    <dbReference type="NCBI Taxonomy" id="568818"/>
    <lineage>
        <taxon>Bacteria</taxon>
        <taxon>Bacillati</taxon>
        <taxon>Actinomycetota</taxon>
        <taxon>Actinomycetes</taxon>
        <taxon>Streptosporangiales</taxon>
        <taxon>Streptosporangiaceae</taxon>
        <taxon>Nonomuraea</taxon>
    </lineage>
</organism>
<proteinExistence type="predicted"/>
<dbReference type="InterPro" id="IPR051260">
    <property type="entry name" value="Diverse_substr_monoxygenases"/>
</dbReference>
<gene>
    <name evidence="2" type="ORF">GCM10009850_068420</name>
</gene>
<protein>
    <recommendedName>
        <fullName evidence="1">Luciferase-like domain-containing protein</fullName>
    </recommendedName>
</protein>
<dbReference type="InterPro" id="IPR011251">
    <property type="entry name" value="Luciferase-like_dom"/>
</dbReference>
<keyword evidence="3" id="KW-1185">Reference proteome</keyword>
<reference evidence="2 3" key="1">
    <citation type="journal article" date="2019" name="Int. J. Syst. Evol. Microbiol.">
        <title>The Global Catalogue of Microorganisms (GCM) 10K type strain sequencing project: providing services to taxonomists for standard genome sequencing and annotation.</title>
        <authorList>
            <consortium name="The Broad Institute Genomics Platform"/>
            <consortium name="The Broad Institute Genome Sequencing Center for Infectious Disease"/>
            <person name="Wu L."/>
            <person name="Ma J."/>
        </authorList>
    </citation>
    <scope>NUCLEOTIDE SEQUENCE [LARGE SCALE GENOMIC DNA]</scope>
    <source>
        <strain evidence="2 3">JCM 16114</strain>
    </source>
</reference>
<comment type="caution">
    <text evidence="2">The sequence shown here is derived from an EMBL/GenBank/DDBJ whole genome shotgun (WGS) entry which is preliminary data.</text>
</comment>
<dbReference type="PANTHER" id="PTHR30011:SF32">
    <property type="entry name" value="CONSERVED PROTEIN"/>
    <property type="match status" value="1"/>
</dbReference>
<accession>A0ABN3CPM3</accession>
<evidence type="ECO:0000313" key="2">
    <source>
        <dbReference type="EMBL" id="GAA2211383.1"/>
    </source>
</evidence>
<dbReference type="PANTHER" id="PTHR30011">
    <property type="entry name" value="ALKANESULFONATE MONOOXYGENASE-RELATED"/>
    <property type="match status" value="1"/>
</dbReference>